<accession>A0A926IAK1</accession>
<dbReference type="Pfam" id="PF07993">
    <property type="entry name" value="NAD_binding_4"/>
    <property type="match status" value="1"/>
</dbReference>
<feature type="compositionally biased region" description="Basic and acidic residues" evidence="5">
    <location>
        <begin position="1985"/>
        <end position="1994"/>
    </location>
</feature>
<evidence type="ECO:0000256" key="5">
    <source>
        <dbReference type="SAM" id="MobiDB-lite"/>
    </source>
</evidence>
<gene>
    <name evidence="7" type="ORF">H8709_00370</name>
</gene>
<comment type="cofactor">
    <cofactor evidence="1">
        <name>pantetheine 4'-phosphate</name>
        <dbReference type="ChEBI" id="CHEBI:47942"/>
    </cofactor>
</comment>
<dbReference type="SMART" id="SM00823">
    <property type="entry name" value="PKS_PP"/>
    <property type="match status" value="1"/>
</dbReference>
<evidence type="ECO:0000259" key="6">
    <source>
        <dbReference type="PROSITE" id="PS50075"/>
    </source>
</evidence>
<dbReference type="GO" id="GO:0016874">
    <property type="term" value="F:ligase activity"/>
    <property type="evidence" value="ECO:0007669"/>
    <property type="project" value="UniProtKB-KW"/>
</dbReference>
<evidence type="ECO:0000256" key="2">
    <source>
        <dbReference type="ARBA" id="ARBA00022450"/>
    </source>
</evidence>
<dbReference type="Gene3D" id="3.40.50.720">
    <property type="entry name" value="NAD(P)-binding Rossmann-like Domain"/>
    <property type="match status" value="1"/>
</dbReference>
<keyword evidence="8" id="KW-1185">Reference proteome</keyword>
<dbReference type="Pfam" id="PF00550">
    <property type="entry name" value="PP-binding"/>
    <property type="match status" value="2"/>
</dbReference>
<dbReference type="NCBIfam" id="TIGR01733">
    <property type="entry name" value="AA-adenyl-dom"/>
    <property type="match status" value="2"/>
</dbReference>
<dbReference type="CDD" id="cd05930">
    <property type="entry name" value="A_NRPS"/>
    <property type="match status" value="2"/>
</dbReference>
<dbReference type="SUPFAM" id="SSF52777">
    <property type="entry name" value="CoA-dependent acyltransferases"/>
    <property type="match status" value="4"/>
</dbReference>
<dbReference type="InterPro" id="IPR000873">
    <property type="entry name" value="AMP-dep_synth/lig_dom"/>
</dbReference>
<dbReference type="PROSITE" id="PS50075">
    <property type="entry name" value="CARRIER"/>
    <property type="match status" value="2"/>
</dbReference>
<dbReference type="SUPFAM" id="SSF51735">
    <property type="entry name" value="NAD(P)-binding Rossmann-fold domains"/>
    <property type="match status" value="1"/>
</dbReference>
<dbReference type="InterPro" id="IPR013120">
    <property type="entry name" value="FAR_NAD-bd"/>
</dbReference>
<comment type="caution">
    <text evidence="7">The sequence shown here is derived from an EMBL/GenBank/DDBJ whole genome shotgun (WGS) entry which is preliminary data.</text>
</comment>
<sequence length="2571" mass="283011">MSQRNIWDLECAYPETSMNNISTTIRIEGRVDFVVLQKSIQLALQRDPSLRTRLFVRDGEPMQYHAPFEAESFPVYDFSRTSAEGIENWENAVTRELIPLTGGPLYRFVLFRRGEHEGGLLIKIHHIISDGWSQVLLCNRIAQTYLELLSGNEPTIEESPSYRLHVEEEQSYLASGAYRRDLAYWEGMTKEAGEPSVIKSVPSAAVSPVGYRASFQLPEVLNHAIYSFCLQNRVAPFAVFYMALAIYFKRIGGADRFTIGVPIFNRTSFLMKQMTGMFVSTLPFFNDISEEWSLAQFNERLAESWYELLRHQRFPFSHISRLMEEQGRLFDIVLSYQDSKIYESKDASVLFSGRWHYSGYQAEQLCIHLSNMENHRRYAVDYDYLTQFFSRQEIEGLHHRLMNILSEALALPDKPLRSLSVLSAQELEQVVYGFNQTARPVHEKSLAGRFAQVVREHPARAAVICGGVRTTYGELDGTARRVCAAIRQSAAAKNGLAAVLLPRECALFAALAGIMEAGWAHLLLSPDLPSKRIEELIIQSGAEVLITEERVLRQCGALSTGMPVVEMDHLPEAGEEPVEEGDPNALAYVVYTSGSTGTPKGVEISQGSLLNLVTAMEGVYGKGAVLSVCSIGFDAFLLESAVALLNARTIVLPSDEDLESPAALAGLITGYAVGFLSLTPSRLSAFLKNSAFLSAMRGMESVVCGGEPFPGELLGRLQASSNARIYNQYGPSETTVGVSLKLLNRAPAITAGAPMQNCRLYVLDRWMNPLPVGVAGDLYIGGVCVGKGYRAAPELTEASFLPSPFEAGERIYRTGDTALWNEAGEIVLAGRSDRQVKLRGVRIEPQEIAAALQSHPLVRAAAVRVWKEETGSFLAAYYTAERELPEGEVLSFLADFLPRTMLPSFAVYLERLPMTPNGKVDESGLPFPNAMDGGPEAPQNTWEELVLDVFRRVLERPDMAVEGDYFLHGGNSLNAMEVIGEIEERCGRRLRVAELYACRTARRLAEHLAPQAAAPSLPRLLPAPEMEDYPLSPMQESLYVQSHLDPTGLAYHMAGAFRLWSSPDLPRLEEAFRKLIEENKLLRTQFVQGPGGVSARVRESAPFSLPVLTGADFEEVCGQFLRPFDLSKAPLLRAAVWEEAEDRWVLLLDTHHMIGDGLGTPVVMERLDALYRGLSPEAPSLTYLDYAYDISKRGGGEGEDLSYWKSLLTPLPEPLELPTDFPRPHIFDFRGDICRFALSAELSRACDGLCEKAGVSSFVLFAAAIGILLMHISGKEDFVLGVPVSRRQRPELKKMLGPLIGTLPLRLSPRRKEGVRAYLDRLRETVAEMLDHQETTLEEILSQLALPRSLSQTPLYQVMFSQRPVEQNAFTLDGERMDYLPIPTKTAKMDLNFEAGREGDHYEFSLEYASSLFTGDTARFYTRCLEAVLRSLTENPEQKVGEVCALSVRDRIALIDTPNHLFTPYLNQPIQGLCGNEIALHPDAPAVIFHGRVTTYRQLGERANQMAHALTRAGAKPGDCVGLALRRTPDLIAGMLGILKAGCAYVPLLSSFPEERLRSMMETGRVHLCLCDKETASILPEALPCQKVVAQDNLPTRFLDVPVKGGDIIHVLFTSGSTGSPKGVMLKHSSISNLFEVMRRMMDPVEGPLLCTTNLIFDTFISETLYPLAMGKTIVLADEEEMLLPFQMARLMEETGVEMMQFTPSRLQMCMASDDFRRAAGRLKFTIVCGEVLPPALVEQFKAVCPGRLVTMYGPTEVTVYMTTTEVFPGEPITLGRPMQNCRVYVLDEERRPVLPTAAGEIYVAGECVSAGYISRPDLTEKTFLPDPFFPGEIMYQTGDRGRLRLDGSYDFLGRKDAQVKLNGQRVELDEITGAILATGLAEQAATLPLSGPGGSMELCAFYLPRQGREAGPKELRACLAKTLPAYMIPSSLRPLAQMPYTPTGKIDRQTLLAMAREGGTAPGSGESPLPAAEEVSDAASPRLTWREVPEKEATSGPIPSWQPEEMAAETSDLADLSSIRLGVGTGAKEIKAPAPPTVSGPPASAPKDAAESERPPASRTVETAQALTRGSASAPDFFGCETSAPSRAAASQTCAKVPAEHLLPPDEKLAAAPPTAVTGYDILTIWKGILGRDNLSPERSFFEQGGTSLAALNALSQYYNHRWEMSLAQFYEHPTACAQAQLLSPQGEGENTAAYREEIPLPRKVPLLPYHPLRPSRTVLLTGGTGFFGVHLLRSLLDAGVSLIVCLTRDGEKRRLVDVLAWYFGSGWAASAAGRIETMAGDVREERLGLSEEAYRDLAEKIDAIYHCAADVRHYMAAEEEALETNITGTQVALDLARRTGVPLHYMSTTSISGEYLTEAPEKAVEFTENDFAIGQNWRENVYLRTKFLAEAKVIQAIGEGVQARIYRLGRLVGRMSDGVFQRNPEQNAFYLLLRGLGALGVLPQSLAGAPVDLTPVDYAADAVAALGKAPLSVYHITHPAPPNMGEVAAAVFPGIQTVSDEAFESFLSRIPPGKEEAVGPLLDFWNHVKKHPPQIRLSSAQTLEQLQKLGFDRRMPPPSRLLCGLHFDS</sequence>
<evidence type="ECO:0000256" key="1">
    <source>
        <dbReference type="ARBA" id="ARBA00001957"/>
    </source>
</evidence>
<dbReference type="InterPro" id="IPR020845">
    <property type="entry name" value="AMP-binding_CS"/>
</dbReference>
<dbReference type="GO" id="GO:0043041">
    <property type="term" value="P:amino acid activation for nonribosomal peptide biosynthetic process"/>
    <property type="evidence" value="ECO:0007669"/>
    <property type="project" value="TreeGrafter"/>
</dbReference>
<reference evidence="7" key="1">
    <citation type="submission" date="2020-08" db="EMBL/GenBank/DDBJ databases">
        <title>Genome public.</title>
        <authorList>
            <person name="Liu C."/>
            <person name="Sun Q."/>
        </authorList>
    </citation>
    <scope>NUCLEOTIDE SEQUENCE</scope>
    <source>
        <strain evidence="7">NSJ-54</strain>
    </source>
</reference>
<feature type="domain" description="Carrier" evidence="6">
    <location>
        <begin position="937"/>
        <end position="1012"/>
    </location>
</feature>
<dbReference type="Gene3D" id="3.40.50.980">
    <property type="match status" value="4"/>
</dbReference>
<dbReference type="Gene3D" id="3.30.559.30">
    <property type="entry name" value="Nonribosomal peptide synthetase, condensation domain"/>
    <property type="match status" value="2"/>
</dbReference>
<dbReference type="Gene3D" id="3.30.300.30">
    <property type="match status" value="2"/>
</dbReference>
<dbReference type="Pfam" id="PF13193">
    <property type="entry name" value="AMP-binding_C"/>
    <property type="match status" value="1"/>
</dbReference>
<dbReference type="Pfam" id="PF00668">
    <property type="entry name" value="Condensation"/>
    <property type="match status" value="2"/>
</dbReference>
<name>A0A926IAK1_9FIRM</name>
<dbReference type="Gene3D" id="1.10.1200.10">
    <property type="entry name" value="ACP-like"/>
    <property type="match status" value="2"/>
</dbReference>
<dbReference type="InterPro" id="IPR001242">
    <property type="entry name" value="Condensation_dom"/>
</dbReference>
<evidence type="ECO:0000313" key="8">
    <source>
        <dbReference type="Proteomes" id="UP000660861"/>
    </source>
</evidence>
<dbReference type="SUPFAM" id="SSF47336">
    <property type="entry name" value="ACP-like"/>
    <property type="match status" value="2"/>
</dbReference>
<evidence type="ECO:0000256" key="4">
    <source>
        <dbReference type="ARBA" id="ARBA00022598"/>
    </source>
</evidence>
<dbReference type="InterPro" id="IPR023213">
    <property type="entry name" value="CAT-like_dom_sf"/>
</dbReference>
<dbReference type="SUPFAM" id="SSF56801">
    <property type="entry name" value="Acetyl-CoA synthetase-like"/>
    <property type="match status" value="2"/>
</dbReference>
<dbReference type="CDD" id="cd19531">
    <property type="entry name" value="LCL_NRPS-like"/>
    <property type="match status" value="1"/>
</dbReference>
<dbReference type="InterPro" id="IPR036736">
    <property type="entry name" value="ACP-like_sf"/>
</dbReference>
<proteinExistence type="predicted"/>
<dbReference type="PANTHER" id="PTHR45527">
    <property type="entry name" value="NONRIBOSOMAL PEPTIDE SYNTHETASE"/>
    <property type="match status" value="1"/>
</dbReference>
<dbReference type="PROSITE" id="PS00455">
    <property type="entry name" value="AMP_BINDING"/>
    <property type="match status" value="2"/>
</dbReference>
<dbReference type="Pfam" id="PF00501">
    <property type="entry name" value="AMP-binding"/>
    <property type="match status" value="2"/>
</dbReference>
<evidence type="ECO:0000256" key="3">
    <source>
        <dbReference type="ARBA" id="ARBA00022553"/>
    </source>
</evidence>
<dbReference type="Gene3D" id="2.30.38.10">
    <property type="entry name" value="Luciferase, Domain 3"/>
    <property type="match status" value="2"/>
</dbReference>
<keyword evidence="4" id="KW-0436">Ligase</keyword>
<dbReference type="InterPro" id="IPR025110">
    <property type="entry name" value="AMP-bd_C"/>
</dbReference>
<organism evidence="7 8">
    <name type="scientific">Zongyangia hominis</name>
    <dbReference type="NCBI Taxonomy" id="2763677"/>
    <lineage>
        <taxon>Bacteria</taxon>
        <taxon>Bacillati</taxon>
        <taxon>Bacillota</taxon>
        <taxon>Clostridia</taxon>
        <taxon>Eubacteriales</taxon>
        <taxon>Oscillospiraceae</taxon>
        <taxon>Zongyangia</taxon>
    </lineage>
</organism>
<dbReference type="GO" id="GO:0044550">
    <property type="term" value="P:secondary metabolite biosynthetic process"/>
    <property type="evidence" value="ECO:0007669"/>
    <property type="project" value="TreeGrafter"/>
</dbReference>
<dbReference type="GO" id="GO:0031177">
    <property type="term" value="F:phosphopantetheine binding"/>
    <property type="evidence" value="ECO:0007669"/>
    <property type="project" value="InterPro"/>
</dbReference>
<evidence type="ECO:0000313" key="7">
    <source>
        <dbReference type="EMBL" id="MBC8569283.1"/>
    </source>
</evidence>
<dbReference type="InterPro" id="IPR010071">
    <property type="entry name" value="AA_adenyl_dom"/>
</dbReference>
<dbReference type="PANTHER" id="PTHR45527:SF1">
    <property type="entry name" value="FATTY ACID SYNTHASE"/>
    <property type="match status" value="1"/>
</dbReference>
<feature type="region of interest" description="Disordered" evidence="5">
    <location>
        <begin position="2030"/>
        <end position="2061"/>
    </location>
</feature>
<keyword evidence="2" id="KW-0596">Phosphopantetheine</keyword>
<feature type="region of interest" description="Disordered" evidence="5">
    <location>
        <begin position="1958"/>
        <end position="2012"/>
    </location>
</feature>
<dbReference type="InterPro" id="IPR009081">
    <property type="entry name" value="PP-bd_ACP"/>
</dbReference>
<dbReference type="Gene3D" id="3.30.559.10">
    <property type="entry name" value="Chloramphenicol acetyltransferase-like domain"/>
    <property type="match status" value="2"/>
</dbReference>
<dbReference type="GO" id="GO:0005737">
    <property type="term" value="C:cytoplasm"/>
    <property type="evidence" value="ECO:0007669"/>
    <property type="project" value="TreeGrafter"/>
</dbReference>
<dbReference type="GO" id="GO:0008610">
    <property type="term" value="P:lipid biosynthetic process"/>
    <property type="evidence" value="ECO:0007669"/>
    <property type="project" value="UniProtKB-ARBA"/>
</dbReference>
<dbReference type="InterPro" id="IPR020806">
    <property type="entry name" value="PKS_PP-bd"/>
</dbReference>
<feature type="domain" description="Carrier" evidence="6">
    <location>
        <begin position="2114"/>
        <end position="2188"/>
    </location>
</feature>
<dbReference type="EMBL" id="JACRTC010000001">
    <property type="protein sequence ID" value="MBC8569283.1"/>
    <property type="molecule type" value="Genomic_DNA"/>
</dbReference>
<dbReference type="InterPro" id="IPR036291">
    <property type="entry name" value="NAD(P)-bd_dom_sf"/>
</dbReference>
<protein>
    <submittedName>
        <fullName evidence="7">Amino acid adenylation domain-containing protein</fullName>
    </submittedName>
</protein>
<dbReference type="InterPro" id="IPR045851">
    <property type="entry name" value="AMP-bd_C_sf"/>
</dbReference>
<dbReference type="Proteomes" id="UP000660861">
    <property type="component" value="Unassembled WGS sequence"/>
</dbReference>
<keyword evidence="3" id="KW-0597">Phosphoprotein</keyword>